<organism evidence="1">
    <name type="scientific">Brassica napus</name>
    <name type="common">Rape</name>
    <dbReference type="NCBI Taxonomy" id="3708"/>
    <lineage>
        <taxon>Eukaryota</taxon>
        <taxon>Viridiplantae</taxon>
        <taxon>Streptophyta</taxon>
        <taxon>Embryophyta</taxon>
        <taxon>Tracheophyta</taxon>
        <taxon>Spermatophyta</taxon>
        <taxon>Magnoliopsida</taxon>
        <taxon>eudicotyledons</taxon>
        <taxon>Gunneridae</taxon>
        <taxon>Pentapetalae</taxon>
        <taxon>rosids</taxon>
        <taxon>malvids</taxon>
        <taxon>Brassicales</taxon>
        <taxon>Brassicaceae</taxon>
        <taxon>Brassiceae</taxon>
        <taxon>Brassica</taxon>
    </lineage>
</organism>
<evidence type="ECO:0000313" key="1">
    <source>
        <dbReference type="EMBL" id="CAF2058712.1"/>
    </source>
</evidence>
<dbReference type="Proteomes" id="UP001295469">
    <property type="component" value="Chromosome C06"/>
</dbReference>
<sequence length="44" mass="5325">MFTLFSFFRLYLSQELSTRSALRSEPKTDYWVTIFFLNLITNLN</sequence>
<protein>
    <submittedName>
        <fullName evidence="1">(rape) hypothetical protein</fullName>
    </submittedName>
</protein>
<dbReference type="EMBL" id="HG994370">
    <property type="protein sequence ID" value="CAF2058712.1"/>
    <property type="molecule type" value="Genomic_DNA"/>
</dbReference>
<proteinExistence type="predicted"/>
<dbReference type="AlphaFoldDB" id="A0A816QBL3"/>
<accession>A0A816QBL3</accession>
<reference evidence="1" key="1">
    <citation type="submission" date="2021-01" db="EMBL/GenBank/DDBJ databases">
        <authorList>
            <consortium name="Genoscope - CEA"/>
            <person name="William W."/>
        </authorList>
    </citation>
    <scope>NUCLEOTIDE SEQUENCE</scope>
</reference>
<gene>
    <name evidence="1" type="ORF">DARMORV10_C06P22380.1</name>
</gene>
<name>A0A816QBL3_BRANA</name>